<dbReference type="Proteomes" id="UP001066276">
    <property type="component" value="Chromosome 2_2"/>
</dbReference>
<feature type="compositionally biased region" description="Basic residues" evidence="1">
    <location>
        <begin position="30"/>
        <end position="40"/>
    </location>
</feature>
<evidence type="ECO:0000313" key="2">
    <source>
        <dbReference type="EMBL" id="KAJ1193787.1"/>
    </source>
</evidence>
<accession>A0AAV7V1E9</accession>
<reference evidence="2" key="1">
    <citation type="journal article" date="2022" name="bioRxiv">
        <title>Sequencing and chromosome-scale assembly of the giantPleurodeles waltlgenome.</title>
        <authorList>
            <person name="Brown T."/>
            <person name="Elewa A."/>
            <person name="Iarovenko S."/>
            <person name="Subramanian E."/>
            <person name="Araus A.J."/>
            <person name="Petzold A."/>
            <person name="Susuki M."/>
            <person name="Suzuki K.-i.T."/>
            <person name="Hayashi T."/>
            <person name="Toyoda A."/>
            <person name="Oliveira C."/>
            <person name="Osipova E."/>
            <person name="Leigh N.D."/>
            <person name="Simon A."/>
            <person name="Yun M.H."/>
        </authorList>
    </citation>
    <scope>NUCLEOTIDE SEQUENCE</scope>
    <source>
        <strain evidence="2">20211129_DDA</strain>
        <tissue evidence="2">Liver</tissue>
    </source>
</reference>
<gene>
    <name evidence="2" type="ORF">NDU88_003083</name>
</gene>
<protein>
    <submittedName>
        <fullName evidence="2">Uncharacterized protein</fullName>
    </submittedName>
</protein>
<feature type="compositionally biased region" description="Basic and acidic residues" evidence="1">
    <location>
        <begin position="41"/>
        <end position="56"/>
    </location>
</feature>
<feature type="compositionally biased region" description="Basic and acidic residues" evidence="1">
    <location>
        <begin position="78"/>
        <end position="100"/>
    </location>
</feature>
<keyword evidence="3" id="KW-1185">Reference proteome</keyword>
<dbReference type="EMBL" id="JANPWB010000004">
    <property type="protein sequence ID" value="KAJ1193787.1"/>
    <property type="molecule type" value="Genomic_DNA"/>
</dbReference>
<proteinExistence type="predicted"/>
<feature type="region of interest" description="Disordered" evidence="1">
    <location>
        <begin position="1"/>
        <end position="100"/>
    </location>
</feature>
<sequence>MLVTGPSPSPPTRRWLGRQKSAPGALWRVYARRSARKKRQHAAEKREQRKMPRGSEETPQVQWRTSEEAQNMPRVQRRMSEETWKTQQERSRKPQDEGAV</sequence>
<evidence type="ECO:0000313" key="3">
    <source>
        <dbReference type="Proteomes" id="UP001066276"/>
    </source>
</evidence>
<organism evidence="2 3">
    <name type="scientific">Pleurodeles waltl</name>
    <name type="common">Iberian ribbed newt</name>
    <dbReference type="NCBI Taxonomy" id="8319"/>
    <lineage>
        <taxon>Eukaryota</taxon>
        <taxon>Metazoa</taxon>
        <taxon>Chordata</taxon>
        <taxon>Craniata</taxon>
        <taxon>Vertebrata</taxon>
        <taxon>Euteleostomi</taxon>
        <taxon>Amphibia</taxon>
        <taxon>Batrachia</taxon>
        <taxon>Caudata</taxon>
        <taxon>Salamandroidea</taxon>
        <taxon>Salamandridae</taxon>
        <taxon>Pleurodelinae</taxon>
        <taxon>Pleurodeles</taxon>
    </lineage>
</organism>
<name>A0AAV7V1E9_PLEWA</name>
<evidence type="ECO:0000256" key="1">
    <source>
        <dbReference type="SAM" id="MobiDB-lite"/>
    </source>
</evidence>
<comment type="caution">
    <text evidence="2">The sequence shown here is derived from an EMBL/GenBank/DDBJ whole genome shotgun (WGS) entry which is preliminary data.</text>
</comment>
<dbReference type="AlphaFoldDB" id="A0AAV7V1E9"/>